<dbReference type="EMBL" id="DAAQHL010000003">
    <property type="protein sequence ID" value="HAD9332275.1"/>
    <property type="molecule type" value="Genomic_DNA"/>
</dbReference>
<dbReference type="Pfam" id="PF01381">
    <property type="entry name" value="HTH_3"/>
    <property type="match status" value="1"/>
</dbReference>
<reference evidence="2" key="1">
    <citation type="journal article" date="2018" name="Genome Biol.">
        <title>SKESA: strategic k-mer extension for scrupulous assemblies.</title>
        <authorList>
            <person name="Souvorov A."/>
            <person name="Agarwala R."/>
            <person name="Lipman D.J."/>
        </authorList>
    </citation>
    <scope>NUCLEOTIDE SEQUENCE</scope>
    <source>
        <strain evidence="2">R17.4843</strain>
        <strain evidence="3">R17.5155</strain>
    </source>
</reference>
<dbReference type="InterPro" id="IPR010982">
    <property type="entry name" value="Lambda_DNA-bd_dom_sf"/>
</dbReference>
<dbReference type="CDD" id="cd00093">
    <property type="entry name" value="HTH_XRE"/>
    <property type="match status" value="1"/>
</dbReference>
<dbReference type="SMART" id="SM00530">
    <property type="entry name" value="HTH_XRE"/>
    <property type="match status" value="1"/>
</dbReference>
<dbReference type="EMBL" id="DAAQKM010000003">
    <property type="protein sequence ID" value="HAD9717574.1"/>
    <property type="molecule type" value="Genomic_DNA"/>
</dbReference>
<dbReference type="GO" id="GO:0003677">
    <property type="term" value="F:DNA binding"/>
    <property type="evidence" value="ECO:0007669"/>
    <property type="project" value="InterPro"/>
</dbReference>
<accession>A0A722Y0Y6</accession>
<reference evidence="2" key="2">
    <citation type="submission" date="2019-01" db="EMBL/GenBank/DDBJ databases">
        <authorList>
            <consortium name="NCBI Pathogen Detection Project"/>
        </authorList>
    </citation>
    <scope>NUCLEOTIDE SEQUENCE</scope>
    <source>
        <strain evidence="2">R17.4843</strain>
        <strain evidence="3">R17.5155</strain>
    </source>
</reference>
<organism evidence="2">
    <name type="scientific">Salmonella enterica</name>
    <name type="common">Salmonella choleraesuis</name>
    <dbReference type="NCBI Taxonomy" id="28901"/>
    <lineage>
        <taxon>Bacteria</taxon>
        <taxon>Pseudomonadati</taxon>
        <taxon>Pseudomonadota</taxon>
        <taxon>Gammaproteobacteria</taxon>
        <taxon>Enterobacterales</taxon>
        <taxon>Enterobacteriaceae</taxon>
        <taxon>Salmonella</taxon>
    </lineage>
</organism>
<feature type="domain" description="HTH cro/C1-type" evidence="1">
    <location>
        <begin position="23"/>
        <end position="75"/>
    </location>
</feature>
<evidence type="ECO:0000259" key="1">
    <source>
        <dbReference type="PROSITE" id="PS50943"/>
    </source>
</evidence>
<dbReference type="RefSeq" id="WP_080205604.1">
    <property type="nucleotide sequence ID" value="NZ_CBRCDQ010000016.1"/>
</dbReference>
<evidence type="ECO:0000313" key="3">
    <source>
        <dbReference type="EMBL" id="HAD9717574.1"/>
    </source>
</evidence>
<evidence type="ECO:0000313" key="2">
    <source>
        <dbReference type="EMBL" id="HAD9332275.1"/>
    </source>
</evidence>
<protein>
    <submittedName>
        <fullName evidence="2">XRE family transcriptional regulator</fullName>
    </submittedName>
</protein>
<proteinExistence type="predicted"/>
<dbReference type="Gene3D" id="1.10.260.40">
    <property type="entry name" value="lambda repressor-like DNA-binding domains"/>
    <property type="match status" value="1"/>
</dbReference>
<dbReference type="SUPFAM" id="SSF47413">
    <property type="entry name" value="lambda repressor-like DNA-binding domains"/>
    <property type="match status" value="1"/>
</dbReference>
<dbReference type="InterPro" id="IPR001387">
    <property type="entry name" value="Cro/C1-type_HTH"/>
</dbReference>
<gene>
    <name evidence="2" type="ORF">G1423_09550</name>
    <name evidence="3" type="ORF">G1523_09545</name>
</gene>
<sequence length="86" mass="9721">MIDPLKQEQAIALIMVRQNVSWLAAVRIHKNMSRTDAAKMLNVTPNALTRIEKKQISAHMKSRMAEIYGCPEALLVCPSWMNGLNE</sequence>
<dbReference type="PROSITE" id="PS50943">
    <property type="entry name" value="HTH_CROC1"/>
    <property type="match status" value="1"/>
</dbReference>
<name>A0A722Y0Y6_SALER</name>
<dbReference type="AlphaFoldDB" id="A0A722Y0Y6"/>
<comment type="caution">
    <text evidence="2">The sequence shown here is derived from an EMBL/GenBank/DDBJ whole genome shotgun (WGS) entry which is preliminary data.</text>
</comment>